<dbReference type="Gene3D" id="3.30.70.100">
    <property type="match status" value="1"/>
</dbReference>
<evidence type="ECO:0000313" key="3">
    <source>
        <dbReference type="EMBL" id="CAG9279646.1"/>
    </source>
</evidence>
<dbReference type="InterPro" id="IPR022111">
    <property type="entry name" value="Rhodanese_C"/>
</dbReference>
<feature type="domain" description="Rhodanese" evidence="2">
    <location>
        <begin position="214"/>
        <end position="337"/>
    </location>
</feature>
<dbReference type="PANTHER" id="PTHR43268:SF7">
    <property type="entry name" value="RHODANESE DOMAIN-CONTAINING PROTEIN"/>
    <property type="match status" value="1"/>
</dbReference>
<organism evidence="3">
    <name type="scientific">Phaeodactylum tricornutum</name>
    <name type="common">Diatom</name>
    <dbReference type="NCBI Taxonomy" id="2850"/>
    <lineage>
        <taxon>Eukaryota</taxon>
        <taxon>Sar</taxon>
        <taxon>Stramenopiles</taxon>
        <taxon>Ochrophyta</taxon>
        <taxon>Bacillariophyta</taxon>
        <taxon>Bacillariophyceae</taxon>
        <taxon>Bacillariophycidae</taxon>
        <taxon>Naviculales</taxon>
        <taxon>Phaeodactylaceae</taxon>
        <taxon>Phaeodactylum</taxon>
    </lineage>
</organism>
<dbReference type="Proteomes" id="UP000836788">
    <property type="component" value="Chromosome 12"/>
</dbReference>
<proteinExistence type="predicted"/>
<dbReference type="PANTHER" id="PTHR43268">
    <property type="entry name" value="THIOSULFATE SULFURTRANSFERASE/RHODANESE-LIKE DOMAIN-CONTAINING PROTEIN 2"/>
    <property type="match status" value="1"/>
</dbReference>
<dbReference type="EMBL" id="OU594953">
    <property type="protein sequence ID" value="CAG9279646.1"/>
    <property type="molecule type" value="Genomic_DNA"/>
</dbReference>
<gene>
    <name evidence="3" type="ORF">PTTT1_LOCUS10742</name>
</gene>
<reference evidence="3" key="1">
    <citation type="submission" date="2022-02" db="EMBL/GenBank/DDBJ databases">
        <authorList>
            <person name="Giguere J D."/>
        </authorList>
    </citation>
    <scope>NUCLEOTIDE SEQUENCE</scope>
    <source>
        <strain evidence="3">CCAP 1055/1</strain>
    </source>
</reference>
<dbReference type="InterPro" id="IPR020936">
    <property type="entry name" value="TrhO"/>
</dbReference>
<dbReference type="Pfam" id="PF12368">
    <property type="entry name" value="Rhodanese_C"/>
    <property type="match status" value="1"/>
</dbReference>
<dbReference type="InterPro" id="IPR036873">
    <property type="entry name" value="Rhodanese-like_dom_sf"/>
</dbReference>
<sequence>MNNQVGSKTMITSAVNVERHPSVSMMDPHSRPEDRNCPIKPHPHHDYRIALYYCYLPIPTKTMVTEHVDFHNMIGQRYSLGGRVRISPEGLNGVLSGKLQDLKRYAYDLEQELDRLHYTTENQRKWDLDIKYCLLREDIPVEAQLFANLVAKATKTVISLVDTDESQQQRSNRRRKSEPNKVPNNPHFVAQNILDQGLHQHKPATHLSPGEWDDYLGELTAANDPSKVILLDCRNVYESNVGHFLVPQASTILTNTRKYAELPHVLLSQRDRLLQSDHIFMYCTGGVRCERASVFLQAMLENQCNEEDSDSPGKTKKKPQIYQLHGGIQRYLEQENPSLYKGKNFVFDPRRTDPKHDNSTVGTCLLCHQPHDDYDNGHAPATNKEARCWNCRILILVCDDCRQTVACSNEVHDEALPRMYCGGKEERCLHVPPVRILNSER</sequence>
<dbReference type="Pfam" id="PF00581">
    <property type="entry name" value="Rhodanese"/>
    <property type="match status" value="1"/>
</dbReference>
<protein>
    <recommendedName>
        <fullName evidence="2">Rhodanese domain-containing protein</fullName>
    </recommendedName>
</protein>
<dbReference type="InterPro" id="IPR001763">
    <property type="entry name" value="Rhodanese-like_dom"/>
</dbReference>
<accession>A0A8J9TGP5</accession>
<name>A0A8J9TGP5_PHATR</name>
<dbReference type="SUPFAM" id="SSF52821">
    <property type="entry name" value="Rhodanese/Cell cycle control phosphatase"/>
    <property type="match status" value="1"/>
</dbReference>
<dbReference type="Gene3D" id="3.40.250.10">
    <property type="entry name" value="Rhodanese-like domain"/>
    <property type="match status" value="1"/>
</dbReference>
<feature type="region of interest" description="Disordered" evidence="1">
    <location>
        <begin position="162"/>
        <end position="186"/>
    </location>
</feature>
<evidence type="ECO:0000256" key="1">
    <source>
        <dbReference type="SAM" id="MobiDB-lite"/>
    </source>
</evidence>
<dbReference type="AlphaFoldDB" id="A0A8J9TGP5"/>
<dbReference type="SMART" id="SM00450">
    <property type="entry name" value="RHOD"/>
    <property type="match status" value="1"/>
</dbReference>
<dbReference type="Pfam" id="PF17773">
    <property type="entry name" value="UPF0176_N"/>
    <property type="match status" value="1"/>
</dbReference>
<evidence type="ECO:0000259" key="2">
    <source>
        <dbReference type="SMART" id="SM00450"/>
    </source>
</evidence>
<dbReference type="InterPro" id="IPR040503">
    <property type="entry name" value="TRHO_N"/>
</dbReference>